<feature type="transmembrane region" description="Helical" evidence="2">
    <location>
        <begin position="442"/>
        <end position="467"/>
    </location>
</feature>
<feature type="transmembrane region" description="Helical" evidence="2">
    <location>
        <begin position="488"/>
        <end position="508"/>
    </location>
</feature>
<feature type="transmembrane region" description="Helical" evidence="2">
    <location>
        <begin position="1436"/>
        <end position="1456"/>
    </location>
</feature>
<feature type="transmembrane region" description="Helical" evidence="2">
    <location>
        <begin position="1555"/>
        <end position="1575"/>
    </location>
</feature>
<dbReference type="EMBL" id="CAJZBQ010000029">
    <property type="protein sequence ID" value="CAG9321806.1"/>
    <property type="molecule type" value="Genomic_DNA"/>
</dbReference>
<feature type="transmembrane region" description="Helical" evidence="2">
    <location>
        <begin position="612"/>
        <end position="633"/>
    </location>
</feature>
<feature type="transmembrane region" description="Helical" evidence="2">
    <location>
        <begin position="46"/>
        <end position="70"/>
    </location>
</feature>
<evidence type="ECO:0000313" key="3">
    <source>
        <dbReference type="EMBL" id="CAG9321806.1"/>
    </source>
</evidence>
<feature type="transmembrane region" description="Helical" evidence="2">
    <location>
        <begin position="584"/>
        <end position="606"/>
    </location>
</feature>
<comment type="caution">
    <text evidence="3">The sequence shown here is derived from an EMBL/GenBank/DDBJ whole genome shotgun (WGS) entry which is preliminary data.</text>
</comment>
<feature type="transmembrane region" description="Helical" evidence="2">
    <location>
        <begin position="1468"/>
        <end position="1492"/>
    </location>
</feature>
<feature type="transmembrane region" description="Helical" evidence="2">
    <location>
        <begin position="318"/>
        <end position="341"/>
    </location>
</feature>
<feature type="transmembrane region" description="Helical" evidence="2">
    <location>
        <begin position="1498"/>
        <end position="1518"/>
    </location>
</feature>
<feature type="transmembrane region" description="Helical" evidence="2">
    <location>
        <begin position="1530"/>
        <end position="1549"/>
    </location>
</feature>
<feature type="transmembrane region" description="Helical" evidence="2">
    <location>
        <begin position="353"/>
        <end position="373"/>
    </location>
</feature>
<feature type="transmembrane region" description="Helical" evidence="2">
    <location>
        <begin position="379"/>
        <end position="400"/>
    </location>
</feature>
<protein>
    <submittedName>
        <fullName evidence="3">Uncharacterized protein</fullName>
    </submittedName>
</protein>
<sequence>MDTPPRLNSQATDRALNNQEIDISSVAIHNKFSNFFKREFHLPWRWVEWIEILIYIIVSWIICAMIGSTMNHSNVEDDQKRSPLAVFSIIACPLSAIYGVIFMKLRLTPFRVLVIFLIICVAPVIWIIVNVSQEDFSYLPLVFLAYFPGLFIFFGVLRFAKESIYNNGKIFLSSLIPSLICILAPLIMGASAIFLVLEKDDVDTDLGRIFLKIMAFPYLLLLILIWTVIHLELFKKYPNQFEVYKEMIKNGDYSDLAVQVLFKKNPDLLNQEPSKWNIFHENIHWISSITLLGCLLAMEIGIINLLDKYLKGDADSDALWMCCFYLPVVPAFLFTGITFSASRLKKNDKFSSGTLVGGIPITMAVMVISYYLYDNDSTYYLGILVGLGFPISTIYWFLLAMVFHHNKRAFQLILPISFLIGVIPLGYLWPLYSISVMKTSTFWVLTGIVGIGGLLILIFDWLIDFVIKFKTEMLVIFNAAKLINTFDLIQLSYTICFIIGFAILVWTACKETISSSDSPRTSGYLIGCFSILGFMIILTIIVHRVSFYNSDAYEHEWTISEIVLKRKTEITPLQSKLLQKKRKYMKITLGLGVTIPFVIAIPLLAVTKEQTTTTGVAVIIGFLFSTFFILILMELKHYLRKYGKAIISYILGWCWCFFYLPLVCFIPISVSMVNSKSELQQVTSWSLGIVSLLFMSGVGMGSIAINTIFKSVEREKIAKHCCLILKHRLMKSGVRSKMQLLRAIYEQIYYSDPESVKKVLLDMTAIYYFPVDENDPDLRFSKDLVTISDLMKLQNKNKIQVIDNVDKDEILHKDEISCWQWLKNIFATQDEKLIVKEEIDVLEDDMNFTTEESAIEPSNNNYVKMQPNSEEGTGQESRQSSNEWTHAFKKQVKHVQEKKRQEMQNALFRIAIMDPDEPKADNEEIKENKLTEAEIMKIKRNEHFQVLKENPDVKKEWFNMVFFRFSHGLIVDDNGPWMTSHDMRQFLRLSGLKYYFPNVSCDILYVKLTRKFNAARSHKTFTKIRFNEFYDTLLDIIGRSMYPHLSPKEAFDKIFEEKIYPNLVSNLPYLGSKLKLDIKGHEERLRHTVGTLIMKKIDFTAQAPVASVVVNPYLNMFKLDAPKNSMEIPDNETAEPKIEEIQPHSSGGVITSTINLTKRRSVFIESEAPEIDKMQETQKKKKGACAKLNNCLECFFNTISSISDCIVRLAAVLFKGCFACLSPKSAEEDKLIKVSSEPQSEEDSLELIVRRDSPDWPEICEIVTETLSSALEDAKKIMEQKKSTDMQMNLSNLTAIVSMVTEIYSFSSMAFSSQVNWLGNNSENEVSNNVSGQSEYWEETFWACLIAAFVFIAMVWPAVKYLKEGKLGLNKDHTKAKFPSWQFILLKSISLLGCSLYLTIMSNILAAFSCQFDDSSNYWYLSKDDSIECFGTLHSVYIALAVVCAILYYPLATLLYPNIQYQNKELDLKYDTTFLVLESQGKLLIAGFSAFFLKSKYLWLQLTVVIVVCSILMVINIITKPCFVRSFNIWKAAGYFVAIWSCSWALVSMQTDQQVLAFSFLIAGYGVILGVMIYLQSSLYGCAGFKKLKHIKSVLRGREVYDENDGIINATNNQGEPQLFSKVTV</sequence>
<keyword evidence="2" id="KW-1133">Transmembrane helix</keyword>
<accession>A0AAU9J8W9</accession>
<keyword evidence="2" id="KW-0812">Transmembrane</keyword>
<feature type="region of interest" description="Disordered" evidence="1">
    <location>
        <begin position="852"/>
        <end position="884"/>
    </location>
</feature>
<gene>
    <name evidence="3" type="ORF">BSTOLATCC_MIC29715</name>
</gene>
<evidence type="ECO:0000256" key="1">
    <source>
        <dbReference type="SAM" id="MobiDB-lite"/>
    </source>
</evidence>
<feature type="transmembrane region" description="Helical" evidence="2">
    <location>
        <begin position="141"/>
        <end position="160"/>
    </location>
</feature>
<organism evidence="3 4">
    <name type="scientific">Blepharisma stoltei</name>
    <dbReference type="NCBI Taxonomy" id="1481888"/>
    <lineage>
        <taxon>Eukaryota</taxon>
        <taxon>Sar</taxon>
        <taxon>Alveolata</taxon>
        <taxon>Ciliophora</taxon>
        <taxon>Postciliodesmatophora</taxon>
        <taxon>Heterotrichea</taxon>
        <taxon>Heterotrichida</taxon>
        <taxon>Blepharismidae</taxon>
        <taxon>Blepharisma</taxon>
    </lineage>
</organism>
<feature type="transmembrane region" description="Helical" evidence="2">
    <location>
        <begin position="645"/>
        <end position="668"/>
    </location>
</feature>
<proteinExistence type="predicted"/>
<feature type="transmembrane region" description="Helical" evidence="2">
    <location>
        <begin position="1383"/>
        <end position="1408"/>
    </location>
</feature>
<name>A0AAU9J8W9_9CILI</name>
<feature type="transmembrane region" description="Helical" evidence="2">
    <location>
        <begin position="285"/>
        <end position="306"/>
    </location>
</feature>
<keyword evidence="4" id="KW-1185">Reference proteome</keyword>
<feature type="transmembrane region" description="Helical" evidence="2">
    <location>
        <begin position="110"/>
        <end position="129"/>
    </location>
</feature>
<feature type="transmembrane region" description="Helical" evidence="2">
    <location>
        <begin position="1340"/>
        <end position="1362"/>
    </location>
</feature>
<feature type="transmembrane region" description="Helical" evidence="2">
    <location>
        <begin position="172"/>
        <end position="197"/>
    </location>
</feature>
<feature type="transmembrane region" description="Helical" evidence="2">
    <location>
        <begin position="209"/>
        <end position="229"/>
    </location>
</feature>
<feature type="transmembrane region" description="Helical" evidence="2">
    <location>
        <begin position="688"/>
        <end position="709"/>
    </location>
</feature>
<feature type="transmembrane region" description="Helical" evidence="2">
    <location>
        <begin position="412"/>
        <end position="430"/>
    </location>
</feature>
<feature type="transmembrane region" description="Helical" evidence="2">
    <location>
        <begin position="523"/>
        <end position="542"/>
    </location>
</feature>
<reference evidence="3" key="1">
    <citation type="submission" date="2021-09" db="EMBL/GenBank/DDBJ databases">
        <authorList>
            <consortium name="AG Swart"/>
            <person name="Singh M."/>
            <person name="Singh A."/>
            <person name="Seah K."/>
            <person name="Emmerich C."/>
        </authorList>
    </citation>
    <scope>NUCLEOTIDE SEQUENCE</scope>
    <source>
        <strain evidence="3">ATCC30299</strain>
    </source>
</reference>
<evidence type="ECO:0000313" key="4">
    <source>
        <dbReference type="Proteomes" id="UP001162131"/>
    </source>
</evidence>
<feature type="transmembrane region" description="Helical" evidence="2">
    <location>
        <begin position="82"/>
        <end position="103"/>
    </location>
</feature>
<dbReference type="Proteomes" id="UP001162131">
    <property type="component" value="Unassembled WGS sequence"/>
</dbReference>
<keyword evidence="2" id="KW-0472">Membrane</keyword>
<evidence type="ECO:0000256" key="2">
    <source>
        <dbReference type="SAM" id="Phobius"/>
    </source>
</evidence>